<evidence type="ECO:0000313" key="1">
    <source>
        <dbReference type="EMBL" id="MBX56914.1"/>
    </source>
</evidence>
<reference evidence="1" key="1">
    <citation type="submission" date="2018-02" db="EMBL/GenBank/DDBJ databases">
        <title>Rhizophora mucronata_Transcriptome.</title>
        <authorList>
            <person name="Meera S.P."/>
            <person name="Sreeshan A."/>
            <person name="Augustine A."/>
        </authorList>
    </citation>
    <scope>NUCLEOTIDE SEQUENCE</scope>
    <source>
        <tissue evidence="1">Leaf</tissue>
    </source>
</reference>
<name>A0A2P2PQB0_RHIMU</name>
<sequence length="57" mass="6329">MNFSNSHDLGSSNNNAYVKSIIQHTLAKAEQTLPQVLNTFGFFQLEVSQRTGALAWC</sequence>
<dbReference type="AlphaFoldDB" id="A0A2P2PQB0"/>
<organism evidence="1">
    <name type="scientific">Rhizophora mucronata</name>
    <name type="common">Asiatic mangrove</name>
    <dbReference type="NCBI Taxonomy" id="61149"/>
    <lineage>
        <taxon>Eukaryota</taxon>
        <taxon>Viridiplantae</taxon>
        <taxon>Streptophyta</taxon>
        <taxon>Embryophyta</taxon>
        <taxon>Tracheophyta</taxon>
        <taxon>Spermatophyta</taxon>
        <taxon>Magnoliopsida</taxon>
        <taxon>eudicotyledons</taxon>
        <taxon>Gunneridae</taxon>
        <taxon>Pentapetalae</taxon>
        <taxon>rosids</taxon>
        <taxon>fabids</taxon>
        <taxon>Malpighiales</taxon>
        <taxon>Rhizophoraceae</taxon>
        <taxon>Rhizophora</taxon>
    </lineage>
</organism>
<accession>A0A2P2PQB0</accession>
<proteinExistence type="predicted"/>
<dbReference type="EMBL" id="GGEC01076430">
    <property type="protein sequence ID" value="MBX56914.1"/>
    <property type="molecule type" value="Transcribed_RNA"/>
</dbReference>
<protein>
    <submittedName>
        <fullName evidence="1">Uncharacterized protein</fullName>
    </submittedName>
</protein>